<dbReference type="RefSeq" id="XP_032805722.1">
    <property type="nucleotide sequence ID" value="XM_032949831.1"/>
</dbReference>
<dbReference type="Gene3D" id="2.60.40.10">
    <property type="entry name" value="Immunoglobulins"/>
    <property type="match status" value="1"/>
</dbReference>
<dbReference type="PANTHER" id="PTHR16267">
    <property type="entry name" value="BANK1/PIK3AP1 FAMILY MEMBER"/>
    <property type="match status" value="1"/>
</dbReference>
<dbReference type="InterPro" id="IPR041340">
    <property type="entry name" value="PIK3AP1_TIR"/>
</dbReference>
<feature type="compositionally biased region" description="Low complexity" evidence="2">
    <location>
        <begin position="159"/>
        <end position="174"/>
    </location>
</feature>
<keyword evidence="4" id="KW-1185">Reference proteome</keyword>
<dbReference type="GO" id="GO:0005102">
    <property type="term" value="F:signaling receptor binding"/>
    <property type="evidence" value="ECO:0007669"/>
    <property type="project" value="TreeGrafter"/>
</dbReference>
<dbReference type="PANTHER" id="PTHR16267:SF11">
    <property type="entry name" value="STUMPS, ISOFORM E"/>
    <property type="match status" value="1"/>
</dbReference>
<dbReference type="Pfam" id="PF18567">
    <property type="entry name" value="TIR_3"/>
    <property type="match status" value="1"/>
</dbReference>
<dbReference type="Proteomes" id="UP001318040">
    <property type="component" value="Chromosome 8"/>
</dbReference>
<dbReference type="InterPro" id="IPR052446">
    <property type="entry name" value="B-cell_PI3K-Signaling_Adptrs"/>
</dbReference>
<evidence type="ECO:0000313" key="5">
    <source>
        <dbReference type="RefSeq" id="XP_032805722.1"/>
    </source>
</evidence>
<feature type="region of interest" description="Disordered" evidence="2">
    <location>
        <begin position="624"/>
        <end position="798"/>
    </location>
</feature>
<reference evidence="5" key="1">
    <citation type="submission" date="2025-08" db="UniProtKB">
        <authorList>
            <consortium name="RefSeq"/>
        </authorList>
    </citation>
    <scope>IDENTIFICATION</scope>
    <source>
        <tissue evidence="5">Sperm</tissue>
    </source>
</reference>
<sequence>MEGTGSYPVVILFDENGYEWGDYMVQLLKAKQTCLRCRKISLDGKPLSRGDSSAIGTASCRVLILTAGLMEGLTDWPMSRDLLKSLVPPKSVLLLLCGVSEEDAQGLLVALHVSHRWKILSCESAPENFVATITDIVTEGGTADELDSGMDMKTDTDTDTAAGEAGASSASPRGSATVVLPSRVMCGEQMELHVLLRKELEEQPSLACRFMHKDQPALQVPAQRVNPYTVRCTAPDLPPGTVHVAVCSAGVVRESTSLTYYTALQEVGNILEDVNNPIAFMCQAFKIEPHDPERLDMLLADSLRENLPASNLHLFGNHQLSNTNTQREEELPTLLHFAAKHGLHNLTALLFQCPGAVQAYSVANRSGLYPNNLAEQHGFQDLRKFMDDYVETIIDENESKYVAMTPCRVPPTPAPEDEEPYITMGPGITAKQQSLRALGRERAYCGVPLPSDPFGLFGLTHSDASLRNLLEGTTQEMQSGPPKARPANTEERSQQNWPKRASLKPARSPPAVAQHQPEKGFEDASANQDPTHDHFAGMKTPGQQQLITLQEQVKAGLISIDEAVIRFKANQIDEKRRMASFKFHEENLKNIRESIARRKKEPSLKQPDLNEDIAVGLYESLPSKEVPLPSQGAFRHRPMRDSTSSTTSSVSSRSSTRSLQSLSSGAEADIEVTDILTSQASEGDGEGDMPHTMKEKRRTSEPPMLGKKYVPPLPVGSKRMSSTSPTATAPSYPRPHSGSMTLQPLQIQHKAPPVTPRPPHTLPAKGQEAPAAAAASAQPRGTPPPLLPRGKSPQSPRQ</sequence>
<evidence type="ECO:0000313" key="4">
    <source>
        <dbReference type="Proteomes" id="UP001318040"/>
    </source>
</evidence>
<dbReference type="InterPro" id="IPR035897">
    <property type="entry name" value="Toll_tir_struct_dom_sf"/>
</dbReference>
<organism evidence="4 5">
    <name type="scientific">Petromyzon marinus</name>
    <name type="common">Sea lamprey</name>
    <dbReference type="NCBI Taxonomy" id="7757"/>
    <lineage>
        <taxon>Eukaryota</taxon>
        <taxon>Metazoa</taxon>
        <taxon>Chordata</taxon>
        <taxon>Craniata</taxon>
        <taxon>Vertebrata</taxon>
        <taxon>Cyclostomata</taxon>
        <taxon>Hyperoartia</taxon>
        <taxon>Petromyzontiformes</taxon>
        <taxon>Petromyzontidae</taxon>
        <taxon>Petromyzon</taxon>
    </lineage>
</organism>
<feature type="region of interest" description="Disordered" evidence="2">
    <location>
        <begin position="473"/>
        <end position="532"/>
    </location>
</feature>
<dbReference type="GO" id="GO:0005829">
    <property type="term" value="C:cytosol"/>
    <property type="evidence" value="ECO:0007669"/>
    <property type="project" value="TreeGrafter"/>
</dbReference>
<accession>A0AAJ7SUC4</accession>
<feature type="domain" description="DBB" evidence="3">
    <location>
        <begin position="179"/>
        <end position="315"/>
    </location>
</feature>
<dbReference type="Pfam" id="PF14545">
    <property type="entry name" value="DBB"/>
    <property type="match status" value="1"/>
</dbReference>
<feature type="region of interest" description="Disordered" evidence="2">
    <location>
        <begin position="142"/>
        <end position="174"/>
    </location>
</feature>
<gene>
    <name evidence="5" type="primary">LOC103091780</name>
</gene>
<dbReference type="AlphaFoldDB" id="A0AAJ7SUC4"/>
<feature type="compositionally biased region" description="Low complexity" evidence="2">
    <location>
        <begin position="642"/>
        <end position="664"/>
    </location>
</feature>
<feature type="compositionally biased region" description="Low complexity" evidence="2">
    <location>
        <begin position="769"/>
        <end position="780"/>
    </location>
</feature>
<dbReference type="InterPro" id="IPR013783">
    <property type="entry name" value="Ig-like_fold"/>
</dbReference>
<dbReference type="PROSITE" id="PS51376">
    <property type="entry name" value="DBB"/>
    <property type="match status" value="1"/>
</dbReference>
<proteinExistence type="predicted"/>
<dbReference type="InterPro" id="IPR017893">
    <property type="entry name" value="DBB_domain"/>
</dbReference>
<dbReference type="KEGG" id="pmrn:103091780"/>
<feature type="compositionally biased region" description="Low complexity" evidence="2">
    <location>
        <begin position="721"/>
        <end position="731"/>
    </location>
</feature>
<dbReference type="Gene3D" id="3.40.50.10140">
    <property type="entry name" value="Toll/interleukin-1 receptor homology (TIR) domain"/>
    <property type="match status" value="1"/>
</dbReference>
<evidence type="ECO:0000256" key="2">
    <source>
        <dbReference type="SAM" id="MobiDB-lite"/>
    </source>
</evidence>
<dbReference type="GO" id="GO:0036312">
    <property type="term" value="F:phosphatidylinositol 3-kinase regulatory subunit binding"/>
    <property type="evidence" value="ECO:0007669"/>
    <property type="project" value="TreeGrafter"/>
</dbReference>
<keyword evidence="1" id="KW-0597">Phosphoprotein</keyword>
<protein>
    <submittedName>
        <fullName evidence="5">Phosphoinositide 3-kinase adapter protein 1 isoform X1</fullName>
    </submittedName>
</protein>
<name>A0AAJ7SUC4_PETMA</name>
<evidence type="ECO:0000256" key="1">
    <source>
        <dbReference type="ARBA" id="ARBA00022553"/>
    </source>
</evidence>
<evidence type="ECO:0000259" key="3">
    <source>
        <dbReference type="PROSITE" id="PS51376"/>
    </source>
</evidence>
<dbReference type="SMART" id="SM01282">
    <property type="entry name" value="DBB"/>
    <property type="match status" value="1"/>
</dbReference>